<feature type="region of interest" description="Disordered" evidence="1">
    <location>
        <begin position="573"/>
        <end position="653"/>
    </location>
</feature>
<organism evidence="3">
    <name type="scientific">Spumella elongata</name>
    <dbReference type="NCBI Taxonomy" id="89044"/>
    <lineage>
        <taxon>Eukaryota</taxon>
        <taxon>Sar</taxon>
        <taxon>Stramenopiles</taxon>
        <taxon>Ochrophyta</taxon>
        <taxon>Chrysophyceae</taxon>
        <taxon>Chromulinales</taxon>
        <taxon>Chromulinaceae</taxon>
        <taxon>Spumella</taxon>
    </lineage>
</organism>
<sequence length="691" mass="76322">MYDEYHQNYLQEFSDSFFRASKMEEWFQDRYNPIRIRDQDKAIAARAAVESAAIKASLLAQPIDTVKAMCLDPSTVITSNPLRAQSAANAEAAAVPADGEEPKEEVDVSAMESSSSVPLAGRALSGHTDRTLYISGIHAGCTKLALQNAITTALAAGNTEASTSATVPAPDRIILAQPMWTFSEGVNKFERFAWVVMPTVESAKAALALLFDLRVNVYAPVDPDQREPVIALSFSVHARPHLPKQYFEKHEHCGHHLRVQADLGRALELASLLDELRDVPAELRLATILEESAVIEALVKPTDKLDVTIAYLRRTHLVNYYGARKYRDESQLLQYAPSVLLREKEYVPLPEPVEGAMEEEAAVEETPAPSIGSKRKHRDEEEGEAEEGETEDFSADANAAPAVVDGMEVEAVAPAAPAARPVKKFPQVATSNPRVEAILVELRALVAAKEQRAANPELPGTADEEDAKVLLVQQEKTFDRCVETKLSQEKEGKCRCCYVSCAKLFKGLDFLTKHMHLKHEDFALDELLMDAEPFLRKRFEADPMNARPLPPVEVEWNNRTDLRSVKDLLAKHRTAAQQANSMNNRRGDRDYAAGQDNSKRGGADNRGNANSGRRGQDDRDRRISGGAGPSNHQAPQKMHYVEPRSEDNHARKISSYIDVDAPKESAVSIDYGVALPPIKKRKTVTTPKKVA</sequence>
<dbReference type="EMBL" id="HBIC01035452">
    <property type="protein sequence ID" value="CAE0289309.1"/>
    <property type="molecule type" value="Transcribed_RNA"/>
</dbReference>
<evidence type="ECO:0000259" key="2">
    <source>
        <dbReference type="PROSITE" id="PS00028"/>
    </source>
</evidence>
<gene>
    <name evidence="3" type="ORF">SELO1098_LOCUS18152</name>
</gene>
<dbReference type="PROSITE" id="PS00028">
    <property type="entry name" value="ZINC_FINGER_C2H2_1"/>
    <property type="match status" value="1"/>
</dbReference>
<dbReference type="Pfam" id="PF12066">
    <property type="entry name" value="SERRATE_Ars2_N"/>
    <property type="match status" value="1"/>
</dbReference>
<name>A0A7S3H9X4_9STRA</name>
<dbReference type="InterPro" id="IPR039727">
    <property type="entry name" value="SE/Ars2"/>
</dbReference>
<feature type="compositionally biased region" description="Polar residues" evidence="1">
    <location>
        <begin position="575"/>
        <end position="584"/>
    </location>
</feature>
<dbReference type="PANTHER" id="PTHR13165:SF0">
    <property type="entry name" value="SERRATE RNA EFFECTOR MOLECULE HOMOLOG"/>
    <property type="match status" value="1"/>
</dbReference>
<dbReference type="InterPro" id="IPR021933">
    <property type="entry name" value="SERRATE/Ars2_N"/>
</dbReference>
<evidence type="ECO:0000256" key="1">
    <source>
        <dbReference type="SAM" id="MobiDB-lite"/>
    </source>
</evidence>
<protein>
    <recommendedName>
        <fullName evidence="2">C2H2-type domain-containing protein</fullName>
    </recommendedName>
</protein>
<feature type="region of interest" description="Disordered" evidence="1">
    <location>
        <begin position="357"/>
        <end position="396"/>
    </location>
</feature>
<dbReference type="PANTHER" id="PTHR13165">
    <property type="entry name" value="ARSENITE-RESISTANCE PROTEIN 2"/>
    <property type="match status" value="1"/>
</dbReference>
<dbReference type="GO" id="GO:0031053">
    <property type="term" value="P:primary miRNA processing"/>
    <property type="evidence" value="ECO:0007669"/>
    <property type="project" value="TreeGrafter"/>
</dbReference>
<feature type="compositionally biased region" description="Basic and acidic residues" evidence="1">
    <location>
        <begin position="614"/>
        <end position="623"/>
    </location>
</feature>
<dbReference type="GO" id="GO:0016604">
    <property type="term" value="C:nuclear body"/>
    <property type="evidence" value="ECO:0007669"/>
    <property type="project" value="TreeGrafter"/>
</dbReference>
<accession>A0A7S3H9X4</accession>
<feature type="domain" description="C2H2-type" evidence="2">
    <location>
        <begin position="496"/>
        <end position="519"/>
    </location>
</feature>
<feature type="compositionally biased region" description="Basic and acidic residues" evidence="1">
    <location>
        <begin position="639"/>
        <end position="650"/>
    </location>
</feature>
<reference evidence="3" key="1">
    <citation type="submission" date="2021-01" db="EMBL/GenBank/DDBJ databases">
        <authorList>
            <person name="Corre E."/>
            <person name="Pelletier E."/>
            <person name="Niang G."/>
            <person name="Scheremetjew M."/>
            <person name="Finn R."/>
            <person name="Kale V."/>
            <person name="Holt S."/>
            <person name="Cochrane G."/>
            <person name="Meng A."/>
            <person name="Brown T."/>
            <person name="Cohen L."/>
        </authorList>
    </citation>
    <scope>NUCLEOTIDE SEQUENCE</scope>
    <source>
        <strain evidence="3">CCAP 955/1</strain>
    </source>
</reference>
<proteinExistence type="predicted"/>
<feature type="compositionally biased region" description="Acidic residues" evidence="1">
    <location>
        <begin position="381"/>
        <end position="394"/>
    </location>
</feature>
<evidence type="ECO:0000313" key="3">
    <source>
        <dbReference type="EMBL" id="CAE0289309.1"/>
    </source>
</evidence>
<dbReference type="AlphaFoldDB" id="A0A7S3H9X4"/>
<dbReference type="InterPro" id="IPR013087">
    <property type="entry name" value="Znf_C2H2_type"/>
</dbReference>
<feature type="compositionally biased region" description="Basic and acidic residues" evidence="1">
    <location>
        <begin position="585"/>
        <end position="603"/>
    </location>
</feature>